<evidence type="ECO:0000256" key="3">
    <source>
        <dbReference type="ARBA" id="ARBA00023002"/>
    </source>
</evidence>
<keyword evidence="8" id="KW-1185">Reference proteome</keyword>
<evidence type="ECO:0000313" key="7">
    <source>
        <dbReference type="EMBL" id="MBB6446797.1"/>
    </source>
</evidence>
<dbReference type="GO" id="GO:0000721">
    <property type="term" value="F:(R,R)-butanediol dehydrogenase activity"/>
    <property type="evidence" value="ECO:0007669"/>
    <property type="project" value="UniProtKB-EC"/>
</dbReference>
<dbReference type="InterPro" id="IPR013154">
    <property type="entry name" value="ADH-like_N"/>
</dbReference>
<dbReference type="EC" id="1.1.1.303" evidence="7"/>
<dbReference type="Proteomes" id="UP000531594">
    <property type="component" value="Unassembled WGS sequence"/>
</dbReference>
<dbReference type="PROSITE" id="PS00059">
    <property type="entry name" value="ADH_ZINC"/>
    <property type="match status" value="1"/>
</dbReference>
<dbReference type="InterPro" id="IPR011032">
    <property type="entry name" value="GroES-like_sf"/>
</dbReference>
<accession>A0A7X0HTX0</accession>
<dbReference type="InterPro" id="IPR013149">
    <property type="entry name" value="ADH-like_C"/>
</dbReference>
<dbReference type="InterPro" id="IPR036291">
    <property type="entry name" value="NAD(P)-bd_dom_sf"/>
</dbReference>
<dbReference type="SUPFAM" id="SSF51735">
    <property type="entry name" value="NAD(P)-binding Rossmann-fold domains"/>
    <property type="match status" value="1"/>
</dbReference>
<dbReference type="EMBL" id="JACHGK010000013">
    <property type="protein sequence ID" value="MBB6446797.1"/>
    <property type="molecule type" value="Genomic_DNA"/>
</dbReference>
<keyword evidence="1 4" id="KW-0479">Metal-binding</keyword>
<dbReference type="Pfam" id="PF08240">
    <property type="entry name" value="ADH_N"/>
    <property type="match status" value="1"/>
</dbReference>
<dbReference type="EC" id="1.1.1.4" evidence="7"/>
<proteinExistence type="inferred from homology"/>
<dbReference type="CDD" id="cd08233">
    <property type="entry name" value="butanediol_DH_like"/>
    <property type="match status" value="1"/>
</dbReference>
<organism evidence="7 8">
    <name type="scientific">Bacillus benzoevorans</name>
    <dbReference type="NCBI Taxonomy" id="1456"/>
    <lineage>
        <taxon>Bacteria</taxon>
        <taxon>Bacillati</taxon>
        <taxon>Bacillota</taxon>
        <taxon>Bacilli</taxon>
        <taxon>Bacillales</taxon>
        <taxon>Bacillaceae</taxon>
        <taxon>Bacillus</taxon>
    </lineage>
</organism>
<reference evidence="7 8" key="1">
    <citation type="submission" date="2020-08" db="EMBL/GenBank/DDBJ databases">
        <title>Genomic Encyclopedia of Type Strains, Phase IV (KMG-IV): sequencing the most valuable type-strain genomes for metagenomic binning, comparative biology and taxonomic classification.</title>
        <authorList>
            <person name="Goeker M."/>
        </authorList>
    </citation>
    <scope>NUCLEOTIDE SEQUENCE [LARGE SCALE GENOMIC DNA]</scope>
    <source>
        <strain evidence="7 8">DSM 5391</strain>
    </source>
</reference>
<comment type="cofactor">
    <cofactor evidence="4">
        <name>Zn(2+)</name>
        <dbReference type="ChEBI" id="CHEBI:29105"/>
    </cofactor>
</comment>
<comment type="caution">
    <text evidence="7">The sequence shown here is derived from an EMBL/GenBank/DDBJ whole genome shotgun (WGS) entry which is preliminary data.</text>
</comment>
<feature type="domain" description="Alcohol dehydrogenase-like N-terminal" evidence="6">
    <location>
        <begin position="24"/>
        <end position="140"/>
    </location>
</feature>
<gene>
    <name evidence="7" type="ORF">HNR53_003461</name>
</gene>
<dbReference type="PANTHER" id="PTHR43401">
    <property type="entry name" value="L-THREONINE 3-DEHYDROGENASE"/>
    <property type="match status" value="1"/>
</dbReference>
<dbReference type="GO" id="GO:0008270">
    <property type="term" value="F:zinc ion binding"/>
    <property type="evidence" value="ECO:0007669"/>
    <property type="project" value="InterPro"/>
</dbReference>
<evidence type="ECO:0000256" key="1">
    <source>
        <dbReference type="ARBA" id="ARBA00022723"/>
    </source>
</evidence>
<keyword evidence="3 7" id="KW-0560">Oxidoreductase</keyword>
<comment type="similarity">
    <text evidence="4">Belongs to the zinc-containing alcohol dehydrogenase family.</text>
</comment>
<evidence type="ECO:0000259" key="5">
    <source>
        <dbReference type="Pfam" id="PF00107"/>
    </source>
</evidence>
<dbReference type="Gene3D" id="3.40.50.720">
    <property type="entry name" value="NAD(P)-binding Rossmann-like Domain"/>
    <property type="match status" value="1"/>
</dbReference>
<dbReference type="Gene3D" id="3.90.180.10">
    <property type="entry name" value="Medium-chain alcohol dehydrogenases, catalytic domain"/>
    <property type="match status" value="1"/>
</dbReference>
<evidence type="ECO:0000256" key="2">
    <source>
        <dbReference type="ARBA" id="ARBA00022833"/>
    </source>
</evidence>
<evidence type="ECO:0000313" key="8">
    <source>
        <dbReference type="Proteomes" id="UP000531594"/>
    </source>
</evidence>
<evidence type="ECO:0000256" key="4">
    <source>
        <dbReference type="RuleBase" id="RU361277"/>
    </source>
</evidence>
<dbReference type="Pfam" id="PF00107">
    <property type="entry name" value="ADH_zinc_N"/>
    <property type="match status" value="1"/>
</dbReference>
<keyword evidence="2 4" id="KW-0862">Zinc</keyword>
<protein>
    <submittedName>
        <fullName evidence="7">(R,R)-butanediol dehydrogenase/meso-butanediol dehydrogenase/diacetyl reductase</fullName>
        <ecNumber evidence="7">1.1.1.-</ecNumber>
        <ecNumber evidence="7">1.1.1.303</ecNumber>
        <ecNumber evidence="7">1.1.1.4</ecNumber>
    </submittedName>
</protein>
<dbReference type="AlphaFoldDB" id="A0A7X0HTX0"/>
<dbReference type="InterPro" id="IPR050129">
    <property type="entry name" value="Zn_alcohol_dh"/>
</dbReference>
<name>A0A7X0HTX0_9BACI</name>
<dbReference type="RefSeq" id="WP_184528112.1">
    <property type="nucleotide sequence ID" value="NZ_JACHGK010000013.1"/>
</dbReference>
<dbReference type="GO" id="GO:0052587">
    <property type="term" value="F:diacetyl reductase ((R)-acetoin forming) (NAD+) activity"/>
    <property type="evidence" value="ECO:0007669"/>
    <property type="project" value="UniProtKB-EC"/>
</dbReference>
<evidence type="ECO:0000259" key="6">
    <source>
        <dbReference type="Pfam" id="PF08240"/>
    </source>
</evidence>
<sequence>MKAAVWYGKKDIRVEERALKEMKADELKVKVAWTGICGTDLHEYEHGPIFIPADGPDPITGGQAPVTLGHEFTGVVEEVGFNVKDLKAGDRIAVYPIITKGLHNPKEDIFDGFSTIGLNIDGGFADYAIIPEKNAFKLPETLSLAEGALVEPAAVAVQAVKEANLVIGDSVAVFGSGPIGLLTIMAAKTAGARNIIALDVSETRLEKAIQLGATHIINSMKTNPVEEIRKICPNGVDVSFEVAGIEATFKQAIQSTKIRGLVTIVSIFSGSIEWNPFDLTNGGVKVMATLAYEPVTFQQTIDLISTGQLDVKKVITSQIELDDIVEKGIKALINDKSQVKILVKLSGEM</sequence>
<dbReference type="InterPro" id="IPR002328">
    <property type="entry name" value="ADH_Zn_CS"/>
</dbReference>
<dbReference type="SUPFAM" id="SSF50129">
    <property type="entry name" value="GroES-like"/>
    <property type="match status" value="1"/>
</dbReference>
<feature type="domain" description="Alcohol dehydrogenase-like C-terminal" evidence="5">
    <location>
        <begin position="178"/>
        <end position="305"/>
    </location>
</feature>
<dbReference type="PANTHER" id="PTHR43401:SF2">
    <property type="entry name" value="L-THREONINE 3-DEHYDROGENASE"/>
    <property type="match status" value="1"/>
</dbReference>
<dbReference type="EC" id="1.1.1.-" evidence="7"/>